<dbReference type="Proteomes" id="UP000636800">
    <property type="component" value="Chromosome 3"/>
</dbReference>
<proteinExistence type="predicted"/>
<feature type="compositionally biased region" description="Polar residues" evidence="1">
    <location>
        <begin position="58"/>
        <end position="69"/>
    </location>
</feature>
<name>A0A835RLV1_VANPL</name>
<evidence type="ECO:0000313" key="5">
    <source>
        <dbReference type="Proteomes" id="UP000639772"/>
    </source>
</evidence>
<accession>A0A835RLV1</accession>
<reference evidence="4 5" key="1">
    <citation type="journal article" date="2020" name="Nat. Food">
        <title>A phased Vanilla planifolia genome enables genetic improvement of flavour and production.</title>
        <authorList>
            <person name="Hasing T."/>
            <person name="Tang H."/>
            <person name="Brym M."/>
            <person name="Khazi F."/>
            <person name="Huang T."/>
            <person name="Chambers A.H."/>
        </authorList>
    </citation>
    <scope>NUCLEOTIDE SEQUENCE [LARGE SCALE GENOMIC DNA]</scope>
    <source>
        <tissue evidence="2">Leaf</tissue>
    </source>
</reference>
<evidence type="ECO:0000256" key="1">
    <source>
        <dbReference type="SAM" id="MobiDB-lite"/>
    </source>
</evidence>
<protein>
    <submittedName>
        <fullName evidence="2">Uncharacterized protein</fullName>
    </submittedName>
</protein>
<dbReference type="AlphaFoldDB" id="A0A835RLV1"/>
<dbReference type="EMBL" id="JADCNL010000003">
    <property type="protein sequence ID" value="KAG0488357.1"/>
    <property type="molecule type" value="Genomic_DNA"/>
</dbReference>
<dbReference type="EMBL" id="JADCNM010000003">
    <property type="protein sequence ID" value="KAG0490065.1"/>
    <property type="molecule type" value="Genomic_DNA"/>
</dbReference>
<evidence type="ECO:0000313" key="2">
    <source>
        <dbReference type="EMBL" id="KAG0488357.1"/>
    </source>
</evidence>
<organism evidence="2 4">
    <name type="scientific">Vanilla planifolia</name>
    <name type="common">Vanilla</name>
    <dbReference type="NCBI Taxonomy" id="51239"/>
    <lineage>
        <taxon>Eukaryota</taxon>
        <taxon>Viridiplantae</taxon>
        <taxon>Streptophyta</taxon>
        <taxon>Embryophyta</taxon>
        <taxon>Tracheophyta</taxon>
        <taxon>Spermatophyta</taxon>
        <taxon>Magnoliopsida</taxon>
        <taxon>Liliopsida</taxon>
        <taxon>Asparagales</taxon>
        <taxon>Orchidaceae</taxon>
        <taxon>Vanilloideae</taxon>
        <taxon>Vanilleae</taxon>
        <taxon>Vanilla</taxon>
    </lineage>
</organism>
<comment type="caution">
    <text evidence="2">The sequence shown here is derived from an EMBL/GenBank/DDBJ whole genome shotgun (WGS) entry which is preliminary data.</text>
</comment>
<dbReference type="Proteomes" id="UP000639772">
    <property type="component" value="Chromosome 3"/>
</dbReference>
<feature type="region of interest" description="Disordered" evidence="1">
    <location>
        <begin position="1"/>
        <end position="69"/>
    </location>
</feature>
<evidence type="ECO:0000313" key="3">
    <source>
        <dbReference type="EMBL" id="KAG0490065.1"/>
    </source>
</evidence>
<keyword evidence="4" id="KW-1185">Reference proteome</keyword>
<evidence type="ECO:0000313" key="4">
    <source>
        <dbReference type="Proteomes" id="UP000636800"/>
    </source>
</evidence>
<feature type="compositionally biased region" description="Basic and acidic residues" evidence="1">
    <location>
        <begin position="8"/>
        <end position="20"/>
    </location>
</feature>
<sequence length="69" mass="7660">MSPHRRHPELIRQRTQKLDPPRQVAASLLNGPRQSDIPEISPNTAERDLTAGNPFLRPSSSTVDPISAH</sequence>
<gene>
    <name evidence="3" type="ORF">HPP92_006928</name>
    <name evidence="2" type="ORF">HPP92_007168</name>
</gene>